<dbReference type="InterPro" id="IPR011006">
    <property type="entry name" value="CheY-like_superfamily"/>
</dbReference>
<evidence type="ECO:0000259" key="10">
    <source>
        <dbReference type="PROSITE" id="PS50110"/>
    </source>
</evidence>
<dbReference type="OrthoDB" id="9794370at2"/>
<sequence>MCICGLLCNLAAATDWNWKVKKGSTPSSRFRFRIRAGGHTTMYKMIIADDDEWIREGMRRNIPWEEEHIQVVGMAEDGREAWDLVQQLRPDILLSDIRMPYMDGLKLAESVKAGGLDTKVVFLTGYDDFSYAKQALHLQAFDYILKYEDNEKVMQAVIKACKQLDEERRTVEKEKKSHGLMVNQFFSDLIAGVGNEETIDRDSRLLGLSFCGPLFGVAVISTDRVARFLKPNRPEDLELLLFSIKNVCAEVFKNQGFPGCQVQVIHYNHRINLLLNFSAQRMDTWRADAEHIARTLIAAIVQYLKITVKIGMGSFGEGPGHIALSYEEALIAVQLKGILADQDIIFNDQVKHSNHSHQAILKKITDYIAGNFHNENLDLKEVAETVHITPSYVSTLFKKYNDVNFSDYVIRVRMAKATELLVHSDLKAYEIAESVGYPNTQYFSVLFKKHTGLSPMEYRQQHRQ</sequence>
<dbReference type="InterPro" id="IPR009057">
    <property type="entry name" value="Homeodomain-like_sf"/>
</dbReference>
<evidence type="ECO:0008006" key="13">
    <source>
        <dbReference type="Google" id="ProtNLM"/>
    </source>
</evidence>
<dbReference type="GO" id="GO:0003700">
    <property type="term" value="F:DNA-binding transcription factor activity"/>
    <property type="evidence" value="ECO:0007669"/>
    <property type="project" value="InterPro"/>
</dbReference>
<dbReference type="InterPro" id="IPR001789">
    <property type="entry name" value="Sig_transdc_resp-reg_receiver"/>
</dbReference>
<keyword evidence="2" id="KW-0963">Cytoplasm</keyword>
<evidence type="ECO:0000256" key="2">
    <source>
        <dbReference type="ARBA" id="ARBA00022490"/>
    </source>
</evidence>
<dbReference type="PANTHER" id="PTHR42713">
    <property type="entry name" value="HISTIDINE KINASE-RELATED"/>
    <property type="match status" value="1"/>
</dbReference>
<keyword evidence="12" id="KW-1185">Reference proteome</keyword>
<dbReference type="SUPFAM" id="SSF52172">
    <property type="entry name" value="CheY-like"/>
    <property type="match status" value="1"/>
</dbReference>
<dbReference type="SMART" id="SM00342">
    <property type="entry name" value="HTH_ARAC"/>
    <property type="match status" value="1"/>
</dbReference>
<dbReference type="EMBL" id="NMQW01000011">
    <property type="protein sequence ID" value="OXM86956.1"/>
    <property type="molecule type" value="Genomic_DNA"/>
</dbReference>
<evidence type="ECO:0000256" key="8">
    <source>
        <dbReference type="PROSITE-ProRule" id="PRU00169"/>
    </source>
</evidence>
<dbReference type="Gene3D" id="1.10.10.60">
    <property type="entry name" value="Homeodomain-like"/>
    <property type="match status" value="2"/>
</dbReference>
<dbReference type="PROSITE" id="PS50110">
    <property type="entry name" value="RESPONSE_REGULATORY"/>
    <property type="match status" value="1"/>
</dbReference>
<evidence type="ECO:0000256" key="1">
    <source>
        <dbReference type="ARBA" id="ARBA00004496"/>
    </source>
</evidence>
<evidence type="ECO:0000313" key="12">
    <source>
        <dbReference type="Proteomes" id="UP000215509"/>
    </source>
</evidence>
<dbReference type="Pfam" id="PF12833">
    <property type="entry name" value="HTH_18"/>
    <property type="match status" value="1"/>
</dbReference>
<keyword evidence="4" id="KW-0902">Two-component regulatory system</keyword>
<evidence type="ECO:0000256" key="4">
    <source>
        <dbReference type="ARBA" id="ARBA00023012"/>
    </source>
</evidence>
<keyword evidence="5" id="KW-0805">Transcription regulation</keyword>
<feature type="modified residue" description="4-aspartylphosphate" evidence="8">
    <location>
        <position position="96"/>
    </location>
</feature>
<organism evidence="11 12">
    <name type="scientific">Paenibacillus rigui</name>
    <dbReference type="NCBI Taxonomy" id="554312"/>
    <lineage>
        <taxon>Bacteria</taxon>
        <taxon>Bacillati</taxon>
        <taxon>Bacillota</taxon>
        <taxon>Bacilli</taxon>
        <taxon>Bacillales</taxon>
        <taxon>Paenibacillaceae</taxon>
        <taxon>Paenibacillus</taxon>
    </lineage>
</organism>
<accession>A0A229UTW2</accession>
<comment type="subcellular location">
    <subcellularLocation>
        <location evidence="1">Cytoplasm</location>
    </subcellularLocation>
</comment>
<feature type="domain" description="Response regulatory" evidence="10">
    <location>
        <begin position="44"/>
        <end position="161"/>
    </location>
</feature>
<evidence type="ECO:0000256" key="7">
    <source>
        <dbReference type="ARBA" id="ARBA00023163"/>
    </source>
</evidence>
<dbReference type="GO" id="GO:0043565">
    <property type="term" value="F:sequence-specific DNA binding"/>
    <property type="evidence" value="ECO:0007669"/>
    <property type="project" value="InterPro"/>
</dbReference>
<feature type="domain" description="HTH araC/xylS-type" evidence="9">
    <location>
        <begin position="362"/>
        <end position="461"/>
    </location>
</feature>
<dbReference type="CDD" id="cd17536">
    <property type="entry name" value="REC_YesN-like"/>
    <property type="match status" value="1"/>
</dbReference>
<dbReference type="PANTHER" id="PTHR42713:SF3">
    <property type="entry name" value="TRANSCRIPTIONAL REGULATORY PROTEIN HPTR"/>
    <property type="match status" value="1"/>
</dbReference>
<dbReference type="AlphaFoldDB" id="A0A229UTW2"/>
<evidence type="ECO:0000256" key="6">
    <source>
        <dbReference type="ARBA" id="ARBA00023125"/>
    </source>
</evidence>
<dbReference type="InterPro" id="IPR020449">
    <property type="entry name" value="Tscrpt_reg_AraC-type_HTH"/>
</dbReference>
<proteinExistence type="predicted"/>
<evidence type="ECO:0000259" key="9">
    <source>
        <dbReference type="PROSITE" id="PS01124"/>
    </source>
</evidence>
<dbReference type="Pfam" id="PF17853">
    <property type="entry name" value="GGDEF_2"/>
    <property type="match status" value="1"/>
</dbReference>
<dbReference type="SUPFAM" id="SSF46689">
    <property type="entry name" value="Homeodomain-like"/>
    <property type="match status" value="1"/>
</dbReference>
<reference evidence="11 12" key="1">
    <citation type="submission" date="2017-07" db="EMBL/GenBank/DDBJ databases">
        <title>Genome sequencing and assembly of Paenibacillus rigui.</title>
        <authorList>
            <person name="Mayilraj S."/>
        </authorList>
    </citation>
    <scope>NUCLEOTIDE SEQUENCE [LARGE SCALE GENOMIC DNA]</scope>
    <source>
        <strain evidence="11 12">JCM 16352</strain>
    </source>
</reference>
<evidence type="ECO:0000256" key="3">
    <source>
        <dbReference type="ARBA" id="ARBA00022553"/>
    </source>
</evidence>
<dbReference type="GO" id="GO:0005737">
    <property type="term" value="C:cytoplasm"/>
    <property type="evidence" value="ECO:0007669"/>
    <property type="project" value="UniProtKB-SubCell"/>
</dbReference>
<keyword evidence="6" id="KW-0238">DNA-binding</keyword>
<dbReference type="SMART" id="SM00448">
    <property type="entry name" value="REC"/>
    <property type="match status" value="1"/>
</dbReference>
<dbReference type="InterPro" id="IPR051552">
    <property type="entry name" value="HptR"/>
</dbReference>
<comment type="caution">
    <text evidence="11">The sequence shown here is derived from an EMBL/GenBank/DDBJ whole genome shotgun (WGS) entry which is preliminary data.</text>
</comment>
<name>A0A229UTW2_9BACL</name>
<dbReference type="InterPro" id="IPR018060">
    <property type="entry name" value="HTH_AraC"/>
</dbReference>
<dbReference type="Proteomes" id="UP000215509">
    <property type="component" value="Unassembled WGS sequence"/>
</dbReference>
<dbReference type="PRINTS" id="PR00032">
    <property type="entry name" value="HTHARAC"/>
</dbReference>
<evidence type="ECO:0000313" key="11">
    <source>
        <dbReference type="EMBL" id="OXM86956.1"/>
    </source>
</evidence>
<dbReference type="Gene3D" id="3.40.50.2300">
    <property type="match status" value="1"/>
</dbReference>
<protein>
    <recommendedName>
        <fullName evidence="13">DNA-binding response regulator</fullName>
    </recommendedName>
</protein>
<evidence type="ECO:0000256" key="5">
    <source>
        <dbReference type="ARBA" id="ARBA00023015"/>
    </source>
</evidence>
<dbReference type="Pfam" id="PF00072">
    <property type="entry name" value="Response_reg"/>
    <property type="match status" value="1"/>
</dbReference>
<dbReference type="InterPro" id="IPR041522">
    <property type="entry name" value="CdaR_GGDEF"/>
</dbReference>
<dbReference type="GO" id="GO:0000160">
    <property type="term" value="P:phosphorelay signal transduction system"/>
    <property type="evidence" value="ECO:0007669"/>
    <property type="project" value="UniProtKB-KW"/>
</dbReference>
<keyword evidence="7" id="KW-0804">Transcription</keyword>
<keyword evidence="3 8" id="KW-0597">Phosphoprotein</keyword>
<dbReference type="PROSITE" id="PS01124">
    <property type="entry name" value="HTH_ARAC_FAMILY_2"/>
    <property type="match status" value="1"/>
</dbReference>
<gene>
    <name evidence="11" type="ORF">CF651_07380</name>
</gene>